<organism evidence="3 4">
    <name type="scientific">Daejeonella rubra</name>
    <dbReference type="NCBI Taxonomy" id="990371"/>
    <lineage>
        <taxon>Bacteria</taxon>
        <taxon>Pseudomonadati</taxon>
        <taxon>Bacteroidota</taxon>
        <taxon>Sphingobacteriia</taxon>
        <taxon>Sphingobacteriales</taxon>
        <taxon>Sphingobacteriaceae</taxon>
        <taxon>Daejeonella</taxon>
    </lineage>
</organism>
<gene>
    <name evidence="3" type="ORF">SAMN05421813_102153</name>
</gene>
<dbReference type="NCBIfam" id="TIGR01409">
    <property type="entry name" value="TAT_signal_seq"/>
    <property type="match status" value="1"/>
</dbReference>
<dbReference type="Gene3D" id="3.20.20.150">
    <property type="entry name" value="Divalent-metal-dependent TIM barrel enzymes"/>
    <property type="match status" value="1"/>
</dbReference>
<accession>A0A1G9MYJ4</accession>
<evidence type="ECO:0000256" key="1">
    <source>
        <dbReference type="SAM" id="SignalP"/>
    </source>
</evidence>
<evidence type="ECO:0000313" key="3">
    <source>
        <dbReference type="EMBL" id="SDL78957.1"/>
    </source>
</evidence>
<sequence length="311" mass="35918">MKQDRREFIKTSAAGSAALLLSSMESFANQTEPMPETNKNYALKILATSWGFVGTMDAFCAKVKKEGYDGIELWWPTDNKKAQDDIFAALKKYDLEIGFLCGGSQVNPQEHLAFYKKMIDAAARQNIQRPLYINNHSGRDHFSFDDNKKFIEHTQALAKETGILICHETHRGRMLFAAHITRKFIESFPELRLTLDISHWCNVHESLLADQKETVEMALSRTDHIHARIGHPEGPQVNDPRAPEWEPVVRQHFEWWDKIVERKKKNGEVVTILTEFGPPDYMPTLPYTKQPLGDQWAINVHMMHLLRKRYS</sequence>
<name>A0A1G9MYJ4_9SPHI</name>
<dbReference type="RefSeq" id="WP_090698939.1">
    <property type="nucleotide sequence ID" value="NZ_FNHH01000002.1"/>
</dbReference>
<reference evidence="4" key="1">
    <citation type="submission" date="2016-10" db="EMBL/GenBank/DDBJ databases">
        <authorList>
            <person name="Varghese N."/>
            <person name="Submissions S."/>
        </authorList>
    </citation>
    <scope>NUCLEOTIDE SEQUENCE [LARGE SCALE GENOMIC DNA]</scope>
    <source>
        <strain evidence="4">DSM 24536</strain>
    </source>
</reference>
<protein>
    <submittedName>
        <fullName evidence="3">Tat (Twin-arginine translocation) pathway signal sequence</fullName>
    </submittedName>
</protein>
<dbReference type="STRING" id="990371.SAMN05421813_102153"/>
<dbReference type="InterPro" id="IPR019546">
    <property type="entry name" value="TAT_signal_bac_arc"/>
</dbReference>
<dbReference type="InterPro" id="IPR013022">
    <property type="entry name" value="Xyl_isomerase-like_TIM-brl"/>
</dbReference>
<dbReference type="InterPro" id="IPR036237">
    <property type="entry name" value="Xyl_isomerase-like_sf"/>
</dbReference>
<dbReference type="EMBL" id="FNHH01000002">
    <property type="protein sequence ID" value="SDL78957.1"/>
    <property type="molecule type" value="Genomic_DNA"/>
</dbReference>
<dbReference type="OrthoDB" id="2555274at2"/>
<dbReference type="InterPro" id="IPR006311">
    <property type="entry name" value="TAT_signal"/>
</dbReference>
<evidence type="ECO:0000313" key="4">
    <source>
        <dbReference type="Proteomes" id="UP000199226"/>
    </source>
</evidence>
<proteinExistence type="predicted"/>
<dbReference type="PROSITE" id="PS51318">
    <property type="entry name" value="TAT"/>
    <property type="match status" value="1"/>
</dbReference>
<evidence type="ECO:0000259" key="2">
    <source>
        <dbReference type="Pfam" id="PF01261"/>
    </source>
</evidence>
<dbReference type="Proteomes" id="UP000199226">
    <property type="component" value="Unassembled WGS sequence"/>
</dbReference>
<feature type="domain" description="Xylose isomerase-like TIM barrel" evidence="2">
    <location>
        <begin position="61"/>
        <end position="227"/>
    </location>
</feature>
<dbReference type="Pfam" id="PF01261">
    <property type="entry name" value="AP_endonuc_2"/>
    <property type="match status" value="1"/>
</dbReference>
<dbReference type="AlphaFoldDB" id="A0A1G9MYJ4"/>
<feature type="signal peptide" evidence="1">
    <location>
        <begin position="1"/>
        <end position="28"/>
    </location>
</feature>
<keyword evidence="4" id="KW-1185">Reference proteome</keyword>
<feature type="chain" id="PRO_5011638365" evidence="1">
    <location>
        <begin position="29"/>
        <end position="311"/>
    </location>
</feature>
<keyword evidence="1" id="KW-0732">Signal</keyword>
<dbReference type="SUPFAM" id="SSF51658">
    <property type="entry name" value="Xylose isomerase-like"/>
    <property type="match status" value="1"/>
</dbReference>